<dbReference type="Proteomes" id="UP000199671">
    <property type="component" value="Unassembled WGS sequence"/>
</dbReference>
<dbReference type="NCBIfam" id="NF033547">
    <property type="entry name" value="transpos_IS1595"/>
    <property type="match status" value="1"/>
</dbReference>
<proteinExistence type="predicted"/>
<dbReference type="EMBL" id="FNHU01000009">
    <property type="protein sequence ID" value="SDM94767.1"/>
    <property type="molecule type" value="Genomic_DNA"/>
</dbReference>
<evidence type="ECO:0000259" key="2">
    <source>
        <dbReference type="SMART" id="SM01126"/>
    </source>
</evidence>
<gene>
    <name evidence="3" type="ORF">SAMN04487766_10992</name>
</gene>
<evidence type="ECO:0000313" key="4">
    <source>
        <dbReference type="Proteomes" id="UP000199671"/>
    </source>
</evidence>
<sequence length="216" mass="23436">MGQEGAPLSGRVEVDETYIGGPRPGSAGRGAAGKVLVAGAIETGSYRWGRARLRVVPDASKESLGPFLSWAAAPGSTVVTDAWASYPPLMGPYTHEIRSVRASGRPAHEELPAVHRLFALMDHFLAGAYRGSASREHLDSYLDEFVFRFNRRSSRHRGLVFLRLLQRAVSAPPTRYQDLTAAARPGNPTAAGRTGPRSRPGTLEGTITNYPWHQPH</sequence>
<organism evidence="3 4">
    <name type="scientific">Actinomyces ruminicola</name>
    <dbReference type="NCBI Taxonomy" id="332524"/>
    <lineage>
        <taxon>Bacteria</taxon>
        <taxon>Bacillati</taxon>
        <taxon>Actinomycetota</taxon>
        <taxon>Actinomycetes</taxon>
        <taxon>Actinomycetales</taxon>
        <taxon>Actinomycetaceae</taxon>
        <taxon>Actinomyces</taxon>
    </lineage>
</organism>
<name>A0A1G9XDK1_9ACTO</name>
<feature type="region of interest" description="Disordered" evidence="1">
    <location>
        <begin position="179"/>
        <end position="216"/>
    </location>
</feature>
<dbReference type="AlphaFoldDB" id="A0A1G9XDK1"/>
<protein>
    <submittedName>
        <fullName evidence="3">ISXO2-like transposase domain-containing protein</fullName>
    </submittedName>
</protein>
<dbReference type="InterPro" id="IPR024445">
    <property type="entry name" value="Tnp_ISXO2-like"/>
</dbReference>
<accession>A0A1G9XDK1</accession>
<feature type="domain" description="ISXO2-like transposase" evidence="2">
    <location>
        <begin position="7"/>
        <end position="150"/>
    </location>
</feature>
<feature type="compositionally biased region" description="Polar residues" evidence="1">
    <location>
        <begin position="205"/>
        <end position="216"/>
    </location>
</feature>
<reference evidence="3 4" key="1">
    <citation type="submission" date="2016-10" db="EMBL/GenBank/DDBJ databases">
        <authorList>
            <person name="de Groot N.N."/>
        </authorList>
    </citation>
    <scope>NUCLEOTIDE SEQUENCE [LARGE SCALE GENOMIC DNA]</scope>
    <source>
        <strain evidence="3 4">KPR-7B</strain>
    </source>
</reference>
<evidence type="ECO:0000256" key="1">
    <source>
        <dbReference type="SAM" id="MobiDB-lite"/>
    </source>
</evidence>
<dbReference type="SMART" id="SM01126">
    <property type="entry name" value="DDE_Tnp_IS1595"/>
    <property type="match status" value="1"/>
</dbReference>
<dbReference type="OrthoDB" id="5365332at2"/>
<evidence type="ECO:0000313" key="3">
    <source>
        <dbReference type="EMBL" id="SDM94767.1"/>
    </source>
</evidence>
<dbReference type="Pfam" id="PF12762">
    <property type="entry name" value="DDE_Tnp_IS1595"/>
    <property type="match status" value="1"/>
</dbReference>